<gene>
    <name evidence="1" type="ORF">GH885_01665</name>
</gene>
<comment type="caution">
    <text evidence="1">The sequence shown here is derived from an EMBL/GenBank/DDBJ whole genome shotgun (WGS) entry which is preliminary data.</text>
</comment>
<protein>
    <submittedName>
        <fullName evidence="1">Spore germination protein GerPE</fullName>
    </submittedName>
</protein>
<evidence type="ECO:0000313" key="2">
    <source>
        <dbReference type="Proteomes" id="UP000435187"/>
    </source>
</evidence>
<accession>A0A6N7QSN6</accession>
<name>A0A6N7QSN6_9BACI</name>
<dbReference type="Proteomes" id="UP000435187">
    <property type="component" value="Unassembled WGS sequence"/>
</dbReference>
<dbReference type="EMBL" id="WJEE01000002">
    <property type="protein sequence ID" value="MRI65053.1"/>
    <property type="molecule type" value="Genomic_DNA"/>
</dbReference>
<dbReference type="InterPro" id="IPR024496">
    <property type="entry name" value="Spore_germ_GerPE"/>
</dbReference>
<proteinExistence type="predicted"/>
<organism evidence="1 2">
    <name type="scientific">Gracilibacillus thailandensis</name>
    <dbReference type="NCBI Taxonomy" id="563735"/>
    <lineage>
        <taxon>Bacteria</taxon>
        <taxon>Bacillati</taxon>
        <taxon>Bacillota</taxon>
        <taxon>Bacilli</taxon>
        <taxon>Bacillales</taxon>
        <taxon>Bacillaceae</taxon>
        <taxon>Gracilibacillus</taxon>
    </lineage>
</organism>
<sequence>MMPRTTNVKQAKINSISHSSLFQIGDTKEIEPQADVLAVQKEGGISSDKGFELNQYRIFNTTTQSIPDPEIVVGSHHHHQNIYVSNIDVTAISTSAITQFGSSKKINSLARLKHIRILKDENEEED</sequence>
<dbReference type="Pfam" id="PF10970">
    <property type="entry name" value="GerPE"/>
    <property type="match status" value="1"/>
</dbReference>
<dbReference type="AlphaFoldDB" id="A0A6N7QSN6"/>
<keyword evidence="2" id="KW-1185">Reference proteome</keyword>
<evidence type="ECO:0000313" key="1">
    <source>
        <dbReference type="EMBL" id="MRI65053.1"/>
    </source>
</evidence>
<reference evidence="1 2" key="1">
    <citation type="submission" date="2019-10" db="EMBL/GenBank/DDBJ databases">
        <title>Gracilibacillus salitolerans sp. nov., a moderate halophile isolated from a saline soil in northwest China.</title>
        <authorList>
            <person name="Gan L."/>
        </authorList>
    </citation>
    <scope>NUCLEOTIDE SEQUENCE [LARGE SCALE GENOMIC DNA]</scope>
    <source>
        <strain evidence="1 2">TP2-8</strain>
    </source>
</reference>
<dbReference type="RefSeq" id="WP_153833934.1">
    <property type="nucleotide sequence ID" value="NZ_JBHUMW010000072.1"/>
</dbReference>